<organism evidence="2 3">
    <name type="scientific">Paracoccus alcaliphilus</name>
    <dbReference type="NCBI Taxonomy" id="34002"/>
    <lineage>
        <taxon>Bacteria</taxon>
        <taxon>Pseudomonadati</taxon>
        <taxon>Pseudomonadota</taxon>
        <taxon>Alphaproteobacteria</taxon>
        <taxon>Rhodobacterales</taxon>
        <taxon>Paracoccaceae</taxon>
        <taxon>Paracoccus</taxon>
    </lineage>
</organism>
<dbReference type="PANTHER" id="PTHR33993">
    <property type="entry name" value="GLYOXALASE-RELATED"/>
    <property type="match status" value="1"/>
</dbReference>
<evidence type="ECO:0000259" key="1">
    <source>
        <dbReference type="PROSITE" id="PS51819"/>
    </source>
</evidence>
<dbReference type="InterPro" id="IPR052164">
    <property type="entry name" value="Anthracycline_SecMetBiosynth"/>
</dbReference>
<dbReference type="CDD" id="cd07247">
    <property type="entry name" value="SgaA_N_like"/>
    <property type="match status" value="2"/>
</dbReference>
<keyword evidence="3" id="KW-1185">Reference proteome</keyword>
<name>A0A1H8JGH2_9RHOB</name>
<dbReference type="STRING" id="34002.SAMN04489859_101727"/>
<gene>
    <name evidence="2" type="ORF">SAMN04489859_101727</name>
</gene>
<dbReference type="InterPro" id="IPR029068">
    <property type="entry name" value="Glyas_Bleomycin-R_OHBP_Dase"/>
</dbReference>
<sequence length="260" mass="27554">MTHHGLPVWYELSTSKGALADAGAFYARVLDWSVNDAGMEGFTYHLATAGGDMVAGLMEIPDFVGQMPPAWLTYFGVTDADRVADQILAAGGTIHRPPTDIPGTGRFAVAADPQGAGFGILQPLPMPEGQGGNAFDQSRPGHGNWNELNSTDPDAGFDFYSTLFGWQKSQAMDMGEMGTYQLFSHDGADIGAVMGLGDSPVPHWLTYFGVTDIDSAIRRLDEAGGKLHHGPIQVPGDAWIAVATDPQGAWFAMVGPRGTA</sequence>
<dbReference type="Pfam" id="PF00903">
    <property type="entry name" value="Glyoxalase"/>
    <property type="match status" value="2"/>
</dbReference>
<proteinExistence type="predicted"/>
<dbReference type="SUPFAM" id="SSF54593">
    <property type="entry name" value="Glyoxalase/Bleomycin resistance protein/Dihydroxybiphenyl dioxygenase"/>
    <property type="match status" value="2"/>
</dbReference>
<dbReference type="PANTHER" id="PTHR33993:SF14">
    <property type="entry name" value="GB|AAF24581.1"/>
    <property type="match status" value="1"/>
</dbReference>
<reference evidence="2 3" key="1">
    <citation type="submission" date="2016-10" db="EMBL/GenBank/DDBJ databases">
        <authorList>
            <person name="de Groot N.N."/>
        </authorList>
    </citation>
    <scope>NUCLEOTIDE SEQUENCE [LARGE SCALE GENOMIC DNA]</scope>
    <source>
        <strain evidence="2 3">DSM 8512</strain>
    </source>
</reference>
<dbReference type="RefSeq" id="WP_090612911.1">
    <property type="nucleotide sequence ID" value="NZ_CP067124.1"/>
</dbReference>
<accession>A0A1H8JGH2</accession>
<feature type="domain" description="VOC" evidence="1">
    <location>
        <begin position="6"/>
        <end position="123"/>
    </location>
</feature>
<dbReference type="InterPro" id="IPR037523">
    <property type="entry name" value="VOC_core"/>
</dbReference>
<dbReference type="Gene3D" id="3.10.180.10">
    <property type="entry name" value="2,3-Dihydroxybiphenyl 1,2-Dioxygenase, domain 1"/>
    <property type="match status" value="2"/>
</dbReference>
<dbReference type="OrthoDB" id="9793039at2"/>
<dbReference type="InterPro" id="IPR004360">
    <property type="entry name" value="Glyas_Fos-R_dOase_dom"/>
</dbReference>
<evidence type="ECO:0000313" key="2">
    <source>
        <dbReference type="EMBL" id="SEN79782.1"/>
    </source>
</evidence>
<dbReference type="AlphaFoldDB" id="A0A1H8JGH2"/>
<protein>
    <recommendedName>
        <fullName evidence="1">VOC domain-containing protein</fullName>
    </recommendedName>
</protein>
<dbReference type="EMBL" id="FODE01000017">
    <property type="protein sequence ID" value="SEN79782.1"/>
    <property type="molecule type" value="Genomic_DNA"/>
</dbReference>
<dbReference type="Proteomes" id="UP000199054">
    <property type="component" value="Unassembled WGS sequence"/>
</dbReference>
<evidence type="ECO:0000313" key="3">
    <source>
        <dbReference type="Proteomes" id="UP000199054"/>
    </source>
</evidence>
<dbReference type="PROSITE" id="PS51819">
    <property type="entry name" value="VOC"/>
    <property type="match status" value="2"/>
</dbReference>
<feature type="domain" description="VOC" evidence="1">
    <location>
        <begin position="139"/>
        <end position="256"/>
    </location>
</feature>